<evidence type="ECO:0000313" key="17">
    <source>
        <dbReference type="EMBL" id="TNN14534.1"/>
    </source>
</evidence>
<comment type="subcellular location">
    <subcellularLocation>
        <location evidence="2">Mitochondrion inner membrane</location>
        <topology evidence="2">Peripheral membrane protein</topology>
        <orientation evidence="2">Matrix side</orientation>
    </subcellularLocation>
</comment>
<dbReference type="EMBL" id="FN315160">
    <property type="protein sequence ID" value="CAX70892.1"/>
    <property type="molecule type" value="mRNA"/>
</dbReference>
<reference evidence="15" key="1">
    <citation type="submission" date="2004-11" db="EMBL/GenBank/DDBJ databases">
        <title>The full-length cDNA sequences of Schistosoma japonicum genes.</title>
        <authorList>
            <person name="Han Z."/>
        </authorList>
    </citation>
    <scope>NUCLEOTIDE SEQUENCE</scope>
</reference>
<dbReference type="EMBL" id="FN320297">
    <property type="protein sequence ID" value="CAX76023.1"/>
    <property type="molecule type" value="mRNA"/>
</dbReference>
<dbReference type="EMBL" id="SKCS01000172">
    <property type="protein sequence ID" value="TNN14536.1"/>
    <property type="molecule type" value="Genomic_DNA"/>
</dbReference>
<comment type="subunit">
    <text evidence="4">Complex I is composed of 45 different subunits.</text>
</comment>
<evidence type="ECO:0000256" key="13">
    <source>
        <dbReference type="ARBA" id="ARBA00030360"/>
    </source>
</evidence>
<evidence type="ECO:0000256" key="12">
    <source>
        <dbReference type="ARBA" id="ARBA00023136"/>
    </source>
</evidence>
<dbReference type="GO" id="GO:0005743">
    <property type="term" value="C:mitochondrial inner membrane"/>
    <property type="evidence" value="ECO:0007669"/>
    <property type="project" value="UniProtKB-SubCell"/>
</dbReference>
<keyword evidence="12" id="KW-0472">Membrane</keyword>
<name>Q5DBQ1_SCHJA</name>
<dbReference type="OrthoDB" id="10063829at2759"/>
<evidence type="ECO:0000256" key="7">
    <source>
        <dbReference type="ARBA" id="ARBA00022660"/>
    </source>
</evidence>
<dbReference type="AlphaFoldDB" id="Q5DBQ1"/>
<dbReference type="PANTHER" id="PTHR12485">
    <property type="entry name" value="NADH-UBIQUINONE OXIDOREDUCTASE SUBUNIT B"/>
    <property type="match status" value="1"/>
</dbReference>
<keyword evidence="16" id="KW-0830">Ubiquinone</keyword>
<dbReference type="InterPro" id="IPR009947">
    <property type="entry name" value="NDUA7"/>
</dbReference>
<reference evidence="15" key="2">
    <citation type="journal article" date="2006" name="PLoS Pathog.">
        <title>New perspectives on host-parasite interplay by comparative transcriptomic and proteomic analyses of Schistosoma japonicum.</title>
        <authorList>
            <person name="Liu F."/>
            <person name="Lu J."/>
            <person name="Hu W."/>
            <person name="Wang S.Y."/>
            <person name="Cui S.J."/>
            <person name="Chi M."/>
            <person name="Yan Q."/>
            <person name="Wang X.R."/>
            <person name="Song H.D."/>
            <person name="Xu X.N."/>
            <person name="Wang J.J."/>
            <person name="Zhang X.L."/>
            <person name="Zhang X."/>
            <person name="Wang Z.Q."/>
            <person name="Xue C.L."/>
            <person name="Brindley P.J."/>
            <person name="McManus D.P."/>
            <person name="Yang P.Y."/>
            <person name="Feng Z."/>
            <person name="Chen Z."/>
            <person name="Han Z.G."/>
        </authorList>
    </citation>
    <scope>NUCLEOTIDE SEQUENCE</scope>
</reference>
<evidence type="ECO:0000256" key="6">
    <source>
        <dbReference type="ARBA" id="ARBA00022448"/>
    </source>
</evidence>
<proteinExistence type="evidence at transcript level"/>
<sequence>MSIKGGDRLTPLMAHVRDFLLGRKYNNCLRYAEECSKRTQPLAFLPHGSNDKVSQNDYYTRDVRREVSRPVDIYVPGPKRLKAGSESEYLNVPSKSINIIPGQLFNWDKPVELK</sequence>
<evidence type="ECO:0000256" key="5">
    <source>
        <dbReference type="ARBA" id="ARBA00016383"/>
    </source>
</evidence>
<reference evidence="17 18" key="5">
    <citation type="submission" date="2019-03" db="EMBL/GenBank/DDBJ databases">
        <title>An improved genome assembly of the fluke Schistosoma japonicum.</title>
        <authorList>
            <person name="Hu W."/>
            <person name="Luo F."/>
            <person name="Yin M."/>
            <person name="Mo X."/>
            <person name="Sun C."/>
            <person name="Wu Q."/>
            <person name="Zhu B."/>
            <person name="Xiang M."/>
            <person name="Wang J."/>
            <person name="Wang Y."/>
            <person name="Zhang T."/>
            <person name="Xu B."/>
            <person name="Zheng H."/>
            <person name="Feng Z."/>
        </authorList>
    </citation>
    <scope>NUCLEOTIDE SEQUENCE [LARGE SCALE GENOMIC DNA]</scope>
    <source>
        <strain evidence="17">HuSjv2</strain>
        <tissue evidence="17">Worms</tissue>
    </source>
</reference>
<evidence type="ECO:0000256" key="10">
    <source>
        <dbReference type="ARBA" id="ARBA00022990"/>
    </source>
</evidence>
<dbReference type="PANTHER" id="PTHR12485:SF1">
    <property type="entry name" value="NADH DEHYDROGENASE [UBIQUINONE] 1 ALPHA SUBCOMPLEX SUBUNIT 7"/>
    <property type="match status" value="1"/>
</dbReference>
<evidence type="ECO:0000313" key="16">
    <source>
        <dbReference type="EMBL" id="CAX70892.1"/>
    </source>
</evidence>
<dbReference type="Pfam" id="PF07347">
    <property type="entry name" value="CI-B14_5a"/>
    <property type="match status" value="1"/>
</dbReference>
<keyword evidence="7" id="KW-0679">Respiratory chain</keyword>
<evidence type="ECO:0000313" key="15">
    <source>
        <dbReference type="EMBL" id="AAW26755.1"/>
    </source>
</evidence>
<reference evidence="16" key="4">
    <citation type="submission" date="2009-03" db="EMBL/GenBank/DDBJ databases">
        <authorList>
            <person name="Gang L."/>
        </authorList>
    </citation>
    <scope>NUCLEOTIDE SEQUENCE</scope>
    <source>
        <strain evidence="16">Anhui</strain>
    </source>
</reference>
<keyword evidence="10" id="KW-0007">Acetylation</keyword>
<evidence type="ECO:0000256" key="1">
    <source>
        <dbReference type="ARBA" id="ARBA00003195"/>
    </source>
</evidence>
<evidence type="ECO:0000313" key="18">
    <source>
        <dbReference type="Proteomes" id="UP000311919"/>
    </source>
</evidence>
<gene>
    <name evidence="17" type="ORF">EWB00_002098</name>
</gene>
<keyword evidence="8" id="KW-0999">Mitochondrion inner membrane</keyword>
<evidence type="ECO:0000256" key="2">
    <source>
        <dbReference type="ARBA" id="ARBA00004443"/>
    </source>
</evidence>
<dbReference type="Proteomes" id="UP000311919">
    <property type="component" value="Unassembled WGS sequence"/>
</dbReference>
<keyword evidence="11" id="KW-0496">Mitochondrion</keyword>
<dbReference type="EMBL" id="FN320298">
    <property type="protein sequence ID" value="CAX76024.1"/>
    <property type="molecule type" value="mRNA"/>
</dbReference>
<dbReference type="EMBL" id="FN320295">
    <property type="protein sequence ID" value="CAX76021.1"/>
    <property type="molecule type" value="mRNA"/>
</dbReference>
<protein>
    <recommendedName>
        <fullName evidence="5">NADH dehydrogenase [ubiquinone] 1 alpha subcomplex subunit 7</fullName>
    </recommendedName>
    <alternativeName>
        <fullName evidence="14">Complex I-B14.5a</fullName>
    </alternativeName>
    <alternativeName>
        <fullName evidence="13">NADH-ubiquinone oxidoreductase subunit B14.5a</fullName>
    </alternativeName>
</protein>
<dbReference type="STRING" id="6182.Q5DBQ1"/>
<dbReference type="EMBL" id="AY815023">
    <property type="protein sequence ID" value="AAW26755.1"/>
    <property type="molecule type" value="mRNA"/>
</dbReference>
<keyword evidence="6" id="KW-0813">Transport</keyword>
<keyword evidence="18" id="KW-1185">Reference proteome</keyword>
<dbReference type="EMBL" id="FN320299">
    <property type="protein sequence ID" value="CAX76025.1"/>
    <property type="molecule type" value="mRNA"/>
</dbReference>
<comment type="similarity">
    <text evidence="3">Belongs to the complex I NDUFA7 subunit family.</text>
</comment>
<reference evidence="16" key="3">
    <citation type="journal article" date="2009" name="Nature">
        <title>The Schistosoma japonicum genome reveals features of host-parasite interplay.</title>
        <authorList>
            <person name="Liu F."/>
            <person name="Zhou Y."/>
            <person name="Wang Z.Q."/>
            <person name="Lu G."/>
            <person name="Zheng H."/>
            <person name="Brindley P.J."/>
            <person name="McManus D.P."/>
            <person name="Blair D."/>
            <person name="Zhang Q.H."/>
            <person name="Zhong Y."/>
            <person name="Wang S."/>
            <person name="Han Z.G."/>
            <person name="Chen Z."/>
        </authorList>
    </citation>
    <scope>NUCLEOTIDE SEQUENCE</scope>
    <source>
        <strain evidence="16">Anhui</strain>
    </source>
</reference>
<evidence type="ECO:0000256" key="11">
    <source>
        <dbReference type="ARBA" id="ARBA00023128"/>
    </source>
</evidence>
<keyword evidence="9" id="KW-0249">Electron transport</keyword>
<evidence type="ECO:0000256" key="14">
    <source>
        <dbReference type="ARBA" id="ARBA00033401"/>
    </source>
</evidence>
<comment type="function">
    <text evidence="1">Accessory subunit of the mitochondrial membrane respiratory chain NADH dehydrogenase (Complex I), that is believed not to be involved in catalysis. Complex I functions in the transfer of electrons from NADH to the respiratory chain. The immediate electron acceptor for the enzyme is believed to be ubiquinone.</text>
</comment>
<evidence type="ECO:0000256" key="9">
    <source>
        <dbReference type="ARBA" id="ARBA00022982"/>
    </source>
</evidence>
<accession>Q5DBQ1</accession>
<dbReference type="EMBL" id="SKCS01000172">
    <property type="protein sequence ID" value="TNN14534.1"/>
    <property type="molecule type" value="Genomic_DNA"/>
</dbReference>
<dbReference type="EMBL" id="FN315161">
    <property type="protein sequence ID" value="CAX70893.1"/>
    <property type="molecule type" value="mRNA"/>
</dbReference>
<organism evidence="15">
    <name type="scientific">Schistosoma japonicum</name>
    <name type="common">Blood fluke</name>
    <dbReference type="NCBI Taxonomy" id="6182"/>
    <lineage>
        <taxon>Eukaryota</taxon>
        <taxon>Metazoa</taxon>
        <taxon>Spiralia</taxon>
        <taxon>Lophotrochozoa</taxon>
        <taxon>Platyhelminthes</taxon>
        <taxon>Trematoda</taxon>
        <taxon>Digenea</taxon>
        <taxon>Strigeidida</taxon>
        <taxon>Schistosomatoidea</taxon>
        <taxon>Schistosomatidae</taxon>
        <taxon>Schistosoma</taxon>
    </lineage>
</organism>
<evidence type="ECO:0000256" key="4">
    <source>
        <dbReference type="ARBA" id="ARBA00011533"/>
    </source>
</evidence>
<dbReference type="EMBL" id="FN320296">
    <property type="protein sequence ID" value="CAX76022.1"/>
    <property type="molecule type" value="mRNA"/>
</dbReference>
<evidence type="ECO:0000256" key="8">
    <source>
        <dbReference type="ARBA" id="ARBA00022792"/>
    </source>
</evidence>
<evidence type="ECO:0000256" key="3">
    <source>
        <dbReference type="ARBA" id="ARBA00005482"/>
    </source>
</evidence>
<dbReference type="GO" id="GO:0006120">
    <property type="term" value="P:mitochondrial electron transport, NADH to ubiquinone"/>
    <property type="evidence" value="ECO:0007669"/>
    <property type="project" value="TreeGrafter"/>
</dbReference>
<dbReference type="EMBL" id="SKCS01000172">
    <property type="protein sequence ID" value="TNN14535.1"/>
    <property type="molecule type" value="Genomic_DNA"/>
</dbReference>
<dbReference type="EMBL" id="FN320294">
    <property type="protein sequence ID" value="CAX76020.1"/>
    <property type="molecule type" value="mRNA"/>
</dbReference>